<organism evidence="1 2">
    <name type="scientific">Natrarchaeobius chitinivorans</name>
    <dbReference type="NCBI Taxonomy" id="1679083"/>
    <lineage>
        <taxon>Archaea</taxon>
        <taxon>Methanobacteriati</taxon>
        <taxon>Methanobacteriota</taxon>
        <taxon>Stenosarchaea group</taxon>
        <taxon>Halobacteria</taxon>
        <taxon>Halobacteriales</taxon>
        <taxon>Natrialbaceae</taxon>
        <taxon>Natrarchaeobius</taxon>
    </lineage>
</organism>
<name>A0A3N6MI95_NATCH</name>
<sequence>MLEDYRESPPQYLEINEWYDRTENGSQEHTPWDHNRRFGTCYCLHCGTDCNGNHRNKSLEELKPLVKNIFRYVSYETDHELDGKRFGATVRELKQRRAAQGHETEVMAIAFARALKRPPHATSTSSTPVAVSD</sequence>
<keyword evidence="2" id="KW-1185">Reference proteome</keyword>
<evidence type="ECO:0000313" key="2">
    <source>
        <dbReference type="Proteomes" id="UP000281431"/>
    </source>
</evidence>
<dbReference type="AlphaFoldDB" id="A0A3N6MI95"/>
<proteinExistence type="predicted"/>
<accession>A0A3N6MI95</accession>
<protein>
    <submittedName>
        <fullName evidence="1">Uncharacterized protein</fullName>
    </submittedName>
</protein>
<dbReference type="OrthoDB" id="350838at2157"/>
<comment type="caution">
    <text evidence="1">The sequence shown here is derived from an EMBL/GenBank/DDBJ whole genome shotgun (WGS) entry which is preliminary data.</text>
</comment>
<dbReference type="EMBL" id="REFZ01000069">
    <property type="protein sequence ID" value="RQG93766.1"/>
    <property type="molecule type" value="Genomic_DNA"/>
</dbReference>
<gene>
    <name evidence="1" type="ORF">EA472_22730</name>
</gene>
<reference evidence="1 2" key="1">
    <citation type="submission" date="2018-10" db="EMBL/GenBank/DDBJ databases">
        <title>Natrarchaeobius chitinivorans gen. nov., sp. nov., and Natrarchaeobius haloalkaliphilus sp. nov., alkaliphilic, chitin-utilizing haloarchaea from hypersaline alkaline lakes.</title>
        <authorList>
            <person name="Sorokin D.Y."/>
            <person name="Elcheninov A.G."/>
            <person name="Kostrikina N.A."/>
            <person name="Bale N.J."/>
            <person name="Sinninghe Damste J.S."/>
            <person name="Khijniak T.V."/>
            <person name="Kublanov I.V."/>
            <person name="Toshchakov S.V."/>
        </authorList>
    </citation>
    <scope>NUCLEOTIDE SEQUENCE [LARGE SCALE GENOMIC DNA]</scope>
    <source>
        <strain evidence="1 2">AArcht7</strain>
    </source>
</reference>
<dbReference type="Proteomes" id="UP000281431">
    <property type="component" value="Unassembled WGS sequence"/>
</dbReference>
<evidence type="ECO:0000313" key="1">
    <source>
        <dbReference type="EMBL" id="RQG93766.1"/>
    </source>
</evidence>